<dbReference type="AlphaFoldDB" id="A0A210Q9A3"/>
<dbReference type="GO" id="GO:0003677">
    <property type="term" value="F:DNA binding"/>
    <property type="evidence" value="ECO:0007669"/>
    <property type="project" value="UniProtKB-KW"/>
</dbReference>
<dbReference type="EC" id="5.6.2.4" evidence="5"/>
<evidence type="ECO:0000313" key="8">
    <source>
        <dbReference type="EMBL" id="OWF45327.1"/>
    </source>
</evidence>
<dbReference type="GO" id="GO:0009378">
    <property type="term" value="F:four-way junction helicase activity"/>
    <property type="evidence" value="ECO:0007669"/>
    <property type="project" value="TreeGrafter"/>
</dbReference>
<evidence type="ECO:0000256" key="5">
    <source>
        <dbReference type="ARBA" id="ARBA00034808"/>
    </source>
</evidence>
<dbReference type="PROSITE" id="PS51194">
    <property type="entry name" value="HELICASE_CTER"/>
    <property type="match status" value="1"/>
</dbReference>
<dbReference type="Gene3D" id="3.40.50.300">
    <property type="entry name" value="P-loop containing nucleotide triphosphate hydrolases"/>
    <property type="match status" value="1"/>
</dbReference>
<comment type="catalytic activity">
    <reaction evidence="4">
        <text>Couples ATP hydrolysis with the unwinding of duplex DNA by translocating in the 3'-5' direction.</text>
        <dbReference type="EC" id="5.6.2.4"/>
    </reaction>
</comment>
<dbReference type="SUPFAM" id="SSF52540">
    <property type="entry name" value="P-loop containing nucleoside triphosphate hydrolases"/>
    <property type="match status" value="1"/>
</dbReference>
<evidence type="ECO:0000259" key="7">
    <source>
        <dbReference type="PROSITE" id="PS51194"/>
    </source>
</evidence>
<dbReference type="SMART" id="SM00490">
    <property type="entry name" value="HELICc"/>
    <property type="match status" value="1"/>
</dbReference>
<dbReference type="GO" id="GO:0043138">
    <property type="term" value="F:3'-5' DNA helicase activity"/>
    <property type="evidence" value="ECO:0007669"/>
    <property type="project" value="UniProtKB-EC"/>
</dbReference>
<evidence type="ECO:0000256" key="3">
    <source>
        <dbReference type="ARBA" id="ARBA00023235"/>
    </source>
</evidence>
<dbReference type="GO" id="GO:0006310">
    <property type="term" value="P:DNA recombination"/>
    <property type="evidence" value="ECO:0007669"/>
    <property type="project" value="TreeGrafter"/>
</dbReference>
<evidence type="ECO:0000256" key="1">
    <source>
        <dbReference type="ARBA" id="ARBA00005446"/>
    </source>
</evidence>
<keyword evidence="8" id="KW-0378">Hydrolase</keyword>
<accession>A0A210Q9A3</accession>
<dbReference type="InterPro" id="IPR001650">
    <property type="entry name" value="Helicase_C-like"/>
</dbReference>
<name>A0A210Q9A3_MIZYE</name>
<keyword evidence="8" id="KW-0547">Nucleotide-binding</keyword>
<feature type="domain" description="Helicase C-terminal" evidence="7">
    <location>
        <begin position="1"/>
        <end position="151"/>
    </location>
</feature>
<keyword evidence="2" id="KW-0238">DNA-binding</keyword>
<protein>
    <recommendedName>
        <fullName evidence="5">DNA 3'-5' helicase</fullName>
        <ecNumber evidence="5">5.6.2.4</ecNumber>
    </recommendedName>
    <alternativeName>
        <fullName evidence="6">DNA 3'-5' helicase Q1</fullName>
    </alternativeName>
</protein>
<evidence type="ECO:0000256" key="2">
    <source>
        <dbReference type="ARBA" id="ARBA00023125"/>
    </source>
</evidence>
<keyword evidence="3" id="KW-0413">Isomerase</keyword>
<dbReference type="GO" id="GO:0005694">
    <property type="term" value="C:chromosome"/>
    <property type="evidence" value="ECO:0007669"/>
    <property type="project" value="TreeGrafter"/>
</dbReference>
<organism evidence="8 9">
    <name type="scientific">Mizuhopecten yessoensis</name>
    <name type="common">Japanese scallop</name>
    <name type="synonym">Patinopecten yessoensis</name>
    <dbReference type="NCBI Taxonomy" id="6573"/>
    <lineage>
        <taxon>Eukaryota</taxon>
        <taxon>Metazoa</taxon>
        <taxon>Spiralia</taxon>
        <taxon>Lophotrochozoa</taxon>
        <taxon>Mollusca</taxon>
        <taxon>Bivalvia</taxon>
        <taxon>Autobranchia</taxon>
        <taxon>Pteriomorphia</taxon>
        <taxon>Pectinida</taxon>
        <taxon>Pectinoidea</taxon>
        <taxon>Pectinidae</taxon>
        <taxon>Mizuhopecten</taxon>
    </lineage>
</organism>
<evidence type="ECO:0000313" key="9">
    <source>
        <dbReference type="Proteomes" id="UP000242188"/>
    </source>
</evidence>
<dbReference type="GO" id="GO:0005737">
    <property type="term" value="C:cytoplasm"/>
    <property type="evidence" value="ECO:0007669"/>
    <property type="project" value="TreeGrafter"/>
</dbReference>
<dbReference type="InterPro" id="IPR027417">
    <property type="entry name" value="P-loop_NTPase"/>
</dbReference>
<keyword evidence="9" id="KW-1185">Reference proteome</keyword>
<comment type="caution">
    <text evidence="8">The sequence shown here is derived from an EMBL/GenBank/DDBJ whole genome shotgun (WGS) entry which is preliminary data.</text>
</comment>
<gene>
    <name evidence="8" type="ORF">KP79_PYT03636</name>
</gene>
<evidence type="ECO:0000256" key="4">
    <source>
        <dbReference type="ARBA" id="ARBA00034617"/>
    </source>
</evidence>
<dbReference type="PANTHER" id="PTHR13710">
    <property type="entry name" value="DNA HELICASE RECQ FAMILY MEMBER"/>
    <property type="match status" value="1"/>
</dbReference>
<dbReference type="Pfam" id="PF00271">
    <property type="entry name" value="Helicase_C"/>
    <property type="match status" value="1"/>
</dbReference>
<dbReference type="GO" id="GO:0006281">
    <property type="term" value="P:DNA repair"/>
    <property type="evidence" value="ECO:0007669"/>
    <property type="project" value="TreeGrafter"/>
</dbReference>
<sequence length="182" mass="21300">MESLEALSYCYYYISYHLQDLQYRGENVPENRIFGQYQKDYTDDMKRHIVTELTKENPKFRLVLATVALGMGLNAPSISQIIHCRPPTTLERYMQEIGRAGRNCQPSKALLYNNNSDISKARKGMSDDMINYCKHESSCLREILVNILDFKMSYSTRLLLFFAVMVIRQHRTEQIHVVFKVN</sequence>
<dbReference type="EMBL" id="NEDP02004519">
    <property type="protein sequence ID" value="OWF45327.1"/>
    <property type="molecule type" value="Genomic_DNA"/>
</dbReference>
<dbReference type="PANTHER" id="PTHR13710:SF105">
    <property type="entry name" value="ATP-DEPENDENT DNA HELICASE Q1"/>
    <property type="match status" value="1"/>
</dbReference>
<dbReference type="Proteomes" id="UP000242188">
    <property type="component" value="Unassembled WGS sequence"/>
</dbReference>
<reference evidence="8 9" key="1">
    <citation type="journal article" date="2017" name="Nat. Ecol. Evol.">
        <title>Scallop genome provides insights into evolution of bilaterian karyotype and development.</title>
        <authorList>
            <person name="Wang S."/>
            <person name="Zhang J."/>
            <person name="Jiao W."/>
            <person name="Li J."/>
            <person name="Xun X."/>
            <person name="Sun Y."/>
            <person name="Guo X."/>
            <person name="Huan P."/>
            <person name="Dong B."/>
            <person name="Zhang L."/>
            <person name="Hu X."/>
            <person name="Sun X."/>
            <person name="Wang J."/>
            <person name="Zhao C."/>
            <person name="Wang Y."/>
            <person name="Wang D."/>
            <person name="Huang X."/>
            <person name="Wang R."/>
            <person name="Lv J."/>
            <person name="Li Y."/>
            <person name="Zhang Z."/>
            <person name="Liu B."/>
            <person name="Lu W."/>
            <person name="Hui Y."/>
            <person name="Liang J."/>
            <person name="Zhou Z."/>
            <person name="Hou R."/>
            <person name="Li X."/>
            <person name="Liu Y."/>
            <person name="Li H."/>
            <person name="Ning X."/>
            <person name="Lin Y."/>
            <person name="Zhao L."/>
            <person name="Xing Q."/>
            <person name="Dou J."/>
            <person name="Li Y."/>
            <person name="Mao J."/>
            <person name="Guo H."/>
            <person name="Dou H."/>
            <person name="Li T."/>
            <person name="Mu C."/>
            <person name="Jiang W."/>
            <person name="Fu Q."/>
            <person name="Fu X."/>
            <person name="Miao Y."/>
            <person name="Liu J."/>
            <person name="Yu Q."/>
            <person name="Li R."/>
            <person name="Liao H."/>
            <person name="Li X."/>
            <person name="Kong Y."/>
            <person name="Jiang Z."/>
            <person name="Chourrout D."/>
            <person name="Li R."/>
            <person name="Bao Z."/>
        </authorList>
    </citation>
    <scope>NUCLEOTIDE SEQUENCE [LARGE SCALE GENOMIC DNA]</scope>
    <source>
        <strain evidence="8 9">PY_sf001</strain>
    </source>
</reference>
<keyword evidence="8" id="KW-0347">Helicase</keyword>
<comment type="similarity">
    <text evidence="1">Belongs to the helicase family. RecQ subfamily.</text>
</comment>
<dbReference type="OrthoDB" id="5982332at2759"/>
<keyword evidence="8" id="KW-0067">ATP-binding</keyword>
<dbReference type="STRING" id="6573.A0A210Q9A3"/>
<proteinExistence type="inferred from homology"/>
<evidence type="ECO:0000256" key="6">
    <source>
        <dbReference type="ARBA" id="ARBA00044566"/>
    </source>
</evidence>